<evidence type="ECO:0000256" key="1">
    <source>
        <dbReference type="SAM" id="Phobius"/>
    </source>
</evidence>
<evidence type="ECO:0000313" key="2">
    <source>
        <dbReference type="EMBL" id="MBW33303.1"/>
    </source>
</evidence>
<proteinExistence type="predicted"/>
<keyword evidence="1" id="KW-1133">Transmembrane helix</keyword>
<protein>
    <submittedName>
        <fullName evidence="2">Putative secreted peptide</fullName>
    </submittedName>
</protein>
<dbReference type="EMBL" id="GGFM01012552">
    <property type="protein sequence ID" value="MBW33303.1"/>
    <property type="molecule type" value="Transcribed_RNA"/>
</dbReference>
<sequence>MLWLFFGVVGFWCVRFFLFFLLCSRVYFMRFFMCARRAGRGVVVRVARRRGRVSFFSGFSSLSREKMMILRSLR</sequence>
<keyword evidence="1" id="KW-0472">Membrane</keyword>
<keyword evidence="1" id="KW-0812">Transmembrane</keyword>
<name>A0A2M3ZXL9_9DIPT</name>
<reference evidence="2" key="1">
    <citation type="submission" date="2018-01" db="EMBL/GenBank/DDBJ databases">
        <title>An insight into the sialome of Amazonian anophelines.</title>
        <authorList>
            <person name="Ribeiro J.M."/>
            <person name="Scarpassa V."/>
            <person name="Calvo E."/>
        </authorList>
    </citation>
    <scope>NUCLEOTIDE SEQUENCE</scope>
    <source>
        <tissue evidence="2">Salivary glands</tissue>
    </source>
</reference>
<accession>A0A2M3ZXL9</accession>
<feature type="transmembrane region" description="Helical" evidence="1">
    <location>
        <begin position="6"/>
        <end position="28"/>
    </location>
</feature>
<organism evidence="2">
    <name type="scientific">Anopheles braziliensis</name>
    <dbReference type="NCBI Taxonomy" id="58242"/>
    <lineage>
        <taxon>Eukaryota</taxon>
        <taxon>Metazoa</taxon>
        <taxon>Ecdysozoa</taxon>
        <taxon>Arthropoda</taxon>
        <taxon>Hexapoda</taxon>
        <taxon>Insecta</taxon>
        <taxon>Pterygota</taxon>
        <taxon>Neoptera</taxon>
        <taxon>Endopterygota</taxon>
        <taxon>Diptera</taxon>
        <taxon>Nematocera</taxon>
        <taxon>Culicoidea</taxon>
        <taxon>Culicidae</taxon>
        <taxon>Anophelinae</taxon>
        <taxon>Anopheles</taxon>
    </lineage>
</organism>
<dbReference type="AlphaFoldDB" id="A0A2M3ZXL9"/>